<gene>
    <name evidence="6 8" type="primary">nusB</name>
    <name evidence="8" type="ORF">NC998_13030</name>
</gene>
<keyword evidence="5 6" id="KW-0804">Transcription</keyword>
<evidence type="ECO:0000256" key="4">
    <source>
        <dbReference type="ARBA" id="ARBA00023015"/>
    </source>
</evidence>
<keyword evidence="9" id="KW-1185">Reference proteome</keyword>
<evidence type="ECO:0000313" key="9">
    <source>
        <dbReference type="Proteomes" id="UP001464891"/>
    </source>
</evidence>
<dbReference type="RefSeq" id="WP_190432414.1">
    <property type="nucleotide sequence ID" value="NZ_JAMPKM010000007.1"/>
</dbReference>
<comment type="function">
    <text evidence="6">Involved in transcription antitermination. Required for transcription of ribosomal RNA (rRNA) genes. Binds specifically to the boxA antiterminator sequence of the ribosomal RNA (rrn) operons.</text>
</comment>
<dbReference type="CDD" id="cd00619">
    <property type="entry name" value="Terminator_NusB"/>
    <property type="match status" value="1"/>
</dbReference>
<name>A0ABV0J9T0_9CYAN</name>
<dbReference type="PANTHER" id="PTHR11078:SF3">
    <property type="entry name" value="ANTITERMINATION NUSB DOMAIN-CONTAINING PROTEIN"/>
    <property type="match status" value="1"/>
</dbReference>
<keyword evidence="2 6" id="KW-0889">Transcription antitermination</keyword>
<sequence>MQARRIARELSLLSISQLPANQSRLDDQQLQNIMLAAVRTLTTEVQETLETAAAEVKRGSDRLLSSETRASDVQSARAMVQEALDLAQTAINRVGMAVELPELIQLTNQKEVRAYALQVISTLNANTAAVDELLTQSLVDWQLNRLARIDRDILRIAVTEIMYLGVPDKVAINEAVELAKRYSGSEGHRFINGVLRRVTEQIKTKSV</sequence>
<dbReference type="PANTHER" id="PTHR11078">
    <property type="entry name" value="N UTILIZATION SUBSTANCE PROTEIN B-RELATED"/>
    <property type="match status" value="1"/>
</dbReference>
<accession>A0ABV0J9T0</accession>
<dbReference type="InterPro" id="IPR035926">
    <property type="entry name" value="NusB-like_sf"/>
</dbReference>
<evidence type="ECO:0000259" key="7">
    <source>
        <dbReference type="Pfam" id="PF01029"/>
    </source>
</evidence>
<dbReference type="Pfam" id="PF01029">
    <property type="entry name" value="NusB"/>
    <property type="match status" value="1"/>
</dbReference>
<dbReference type="NCBIfam" id="TIGR01951">
    <property type="entry name" value="nusB"/>
    <property type="match status" value="1"/>
</dbReference>
<keyword evidence="4 6" id="KW-0805">Transcription regulation</keyword>
<keyword evidence="3 6" id="KW-0694">RNA-binding</keyword>
<evidence type="ECO:0000256" key="2">
    <source>
        <dbReference type="ARBA" id="ARBA00022814"/>
    </source>
</evidence>
<comment type="similarity">
    <text evidence="1 6">Belongs to the NusB family.</text>
</comment>
<dbReference type="EMBL" id="JAMPKM010000007">
    <property type="protein sequence ID" value="MEP0818018.1"/>
    <property type="molecule type" value="Genomic_DNA"/>
</dbReference>
<comment type="caution">
    <text evidence="8">The sequence shown here is derived from an EMBL/GenBank/DDBJ whole genome shotgun (WGS) entry which is preliminary data.</text>
</comment>
<organism evidence="8 9">
    <name type="scientific">Trichocoleus desertorum GB2-A4</name>
    <dbReference type="NCBI Taxonomy" id="2933944"/>
    <lineage>
        <taxon>Bacteria</taxon>
        <taxon>Bacillati</taxon>
        <taxon>Cyanobacteriota</taxon>
        <taxon>Cyanophyceae</taxon>
        <taxon>Leptolyngbyales</taxon>
        <taxon>Trichocoleusaceae</taxon>
        <taxon>Trichocoleus</taxon>
    </lineage>
</organism>
<dbReference type="Proteomes" id="UP001464891">
    <property type="component" value="Unassembled WGS sequence"/>
</dbReference>
<dbReference type="InterPro" id="IPR011605">
    <property type="entry name" value="NusB_fam"/>
</dbReference>
<evidence type="ECO:0000256" key="5">
    <source>
        <dbReference type="ARBA" id="ARBA00023163"/>
    </source>
</evidence>
<dbReference type="InterPro" id="IPR006027">
    <property type="entry name" value="NusB_RsmB_TIM44"/>
</dbReference>
<reference evidence="8 9" key="1">
    <citation type="submission" date="2022-04" db="EMBL/GenBank/DDBJ databases">
        <title>Positive selection, recombination, and allopatry shape intraspecific diversity of widespread and dominant cyanobacteria.</title>
        <authorList>
            <person name="Wei J."/>
            <person name="Shu W."/>
            <person name="Hu C."/>
        </authorList>
    </citation>
    <scope>NUCLEOTIDE SEQUENCE [LARGE SCALE GENOMIC DNA]</scope>
    <source>
        <strain evidence="8 9">GB2-A4</strain>
    </source>
</reference>
<proteinExistence type="inferred from homology"/>
<evidence type="ECO:0000256" key="6">
    <source>
        <dbReference type="HAMAP-Rule" id="MF_00073"/>
    </source>
</evidence>
<feature type="domain" description="NusB/RsmB/TIM44" evidence="7">
    <location>
        <begin position="102"/>
        <end position="199"/>
    </location>
</feature>
<dbReference type="SUPFAM" id="SSF48013">
    <property type="entry name" value="NusB-like"/>
    <property type="match status" value="1"/>
</dbReference>
<dbReference type="Gene3D" id="1.10.940.10">
    <property type="entry name" value="NusB-like"/>
    <property type="match status" value="1"/>
</dbReference>
<dbReference type="HAMAP" id="MF_00073">
    <property type="entry name" value="NusB"/>
    <property type="match status" value="1"/>
</dbReference>
<evidence type="ECO:0000256" key="3">
    <source>
        <dbReference type="ARBA" id="ARBA00022884"/>
    </source>
</evidence>
<evidence type="ECO:0000313" key="8">
    <source>
        <dbReference type="EMBL" id="MEP0818018.1"/>
    </source>
</evidence>
<evidence type="ECO:0000256" key="1">
    <source>
        <dbReference type="ARBA" id="ARBA00005952"/>
    </source>
</evidence>
<protein>
    <recommendedName>
        <fullName evidence="6">Transcription antitermination protein NusB</fullName>
    </recommendedName>
    <alternativeName>
        <fullName evidence="6">Antitermination factor NusB</fullName>
    </alternativeName>
</protein>